<gene>
    <name evidence="1" type="ORF">DPN68_03835</name>
</gene>
<dbReference type="OrthoDB" id="1449127at2"/>
<sequence length="134" mass="15578">MSKKGIILISTALFFLIGFVLVRQFIYQPHRNIAEEKVFKELTSEQFIHAFDSDSTFSETFTNQTISIYAKEIELDFENKSGMIDNKISVRFDTIQNIAESTLENVYVKGRFVGYDELLEEFQLDQCILITKKN</sequence>
<name>A0A365P3Z9_9FLAO</name>
<dbReference type="Proteomes" id="UP000253319">
    <property type="component" value="Unassembled WGS sequence"/>
</dbReference>
<organism evidence="1 2">
    <name type="scientific">Flavobacterium tibetense</name>
    <dbReference type="NCBI Taxonomy" id="2233533"/>
    <lineage>
        <taxon>Bacteria</taxon>
        <taxon>Pseudomonadati</taxon>
        <taxon>Bacteroidota</taxon>
        <taxon>Flavobacteriia</taxon>
        <taxon>Flavobacteriales</taxon>
        <taxon>Flavobacteriaceae</taxon>
        <taxon>Flavobacterium</taxon>
    </lineage>
</organism>
<dbReference type="EMBL" id="QLST01000003">
    <property type="protein sequence ID" value="RBA29294.1"/>
    <property type="molecule type" value="Genomic_DNA"/>
</dbReference>
<proteinExistence type="predicted"/>
<evidence type="ECO:0000313" key="2">
    <source>
        <dbReference type="Proteomes" id="UP000253319"/>
    </source>
</evidence>
<accession>A0A365P3Z9</accession>
<reference evidence="1 2" key="1">
    <citation type="submission" date="2018-06" db="EMBL/GenBank/DDBJ databases">
        <title>Flavobacterium tibetense sp. nov., isolated from a wetland YonghuCo on Tibetan Plateau.</title>
        <authorList>
            <person name="Xing P."/>
            <person name="Phurbu D."/>
            <person name="Lu H."/>
        </authorList>
    </citation>
    <scope>NUCLEOTIDE SEQUENCE [LARGE SCALE GENOMIC DNA]</scope>
    <source>
        <strain evidence="1 2">YH5</strain>
    </source>
</reference>
<evidence type="ECO:0000313" key="1">
    <source>
        <dbReference type="EMBL" id="RBA29294.1"/>
    </source>
</evidence>
<dbReference type="AlphaFoldDB" id="A0A365P3Z9"/>
<dbReference type="RefSeq" id="WP_113988303.1">
    <property type="nucleotide sequence ID" value="NZ_QLST01000003.1"/>
</dbReference>
<keyword evidence="2" id="KW-1185">Reference proteome</keyword>
<comment type="caution">
    <text evidence="1">The sequence shown here is derived from an EMBL/GenBank/DDBJ whole genome shotgun (WGS) entry which is preliminary data.</text>
</comment>
<protein>
    <submittedName>
        <fullName evidence="1">Uncharacterized protein</fullName>
    </submittedName>
</protein>